<keyword evidence="1" id="KW-0805">Transcription regulation</keyword>
<protein>
    <submittedName>
        <fullName evidence="7">Response regulator transcription factor</fullName>
    </submittedName>
</protein>
<dbReference type="CDD" id="cd17534">
    <property type="entry name" value="REC_DC-like"/>
    <property type="match status" value="1"/>
</dbReference>
<dbReference type="InterPro" id="IPR009057">
    <property type="entry name" value="Homeodomain-like_sf"/>
</dbReference>
<evidence type="ECO:0000256" key="4">
    <source>
        <dbReference type="PROSITE-ProRule" id="PRU00169"/>
    </source>
</evidence>
<dbReference type="InterPro" id="IPR018062">
    <property type="entry name" value="HTH_AraC-typ_CS"/>
</dbReference>
<feature type="domain" description="Response regulatory" evidence="6">
    <location>
        <begin position="5"/>
        <end position="120"/>
    </location>
</feature>
<dbReference type="Pfam" id="PF00072">
    <property type="entry name" value="Response_reg"/>
    <property type="match status" value="1"/>
</dbReference>
<keyword evidence="8" id="KW-1185">Reference proteome</keyword>
<comment type="caution">
    <text evidence="7">The sequence shown here is derived from an EMBL/GenBank/DDBJ whole genome shotgun (WGS) entry which is preliminary data.</text>
</comment>
<evidence type="ECO:0000313" key="7">
    <source>
        <dbReference type="EMBL" id="MBD2739719.1"/>
    </source>
</evidence>
<dbReference type="PROSITE" id="PS00041">
    <property type="entry name" value="HTH_ARAC_FAMILY_1"/>
    <property type="match status" value="1"/>
</dbReference>
<proteinExistence type="predicted"/>
<keyword evidence="4" id="KW-0597">Phosphoprotein</keyword>
<keyword evidence="2" id="KW-0238">DNA-binding</keyword>
<evidence type="ECO:0000259" key="6">
    <source>
        <dbReference type="PROSITE" id="PS50110"/>
    </source>
</evidence>
<feature type="domain" description="HTH araC/xylS-type" evidence="5">
    <location>
        <begin position="152"/>
        <end position="250"/>
    </location>
</feature>
<name>A0ABR8KMC9_9NOSO</name>
<evidence type="ECO:0000256" key="1">
    <source>
        <dbReference type="ARBA" id="ARBA00023015"/>
    </source>
</evidence>
<feature type="modified residue" description="4-aspartylphosphate" evidence="4">
    <location>
        <position position="55"/>
    </location>
</feature>
<dbReference type="InterPro" id="IPR001789">
    <property type="entry name" value="Sig_transdc_resp-reg_receiver"/>
</dbReference>
<evidence type="ECO:0000256" key="2">
    <source>
        <dbReference type="ARBA" id="ARBA00023125"/>
    </source>
</evidence>
<gene>
    <name evidence="7" type="ORF">H6H03_38740</name>
</gene>
<sequence length="250" mass="27950">MASARILIVEDEILVAREIESHLQSMAYEVVGIAVTTNTVIQKITESMPDLVLMDINLQGSQDGIDMAAEISDRLKIPVIYITAYADDSTLERAKLTNPFGYVLKPFTQQDLRVAIELALFRQQALRNEPSITSGDTLPASGAGGLPPTKLRTILCYIQDNLTQELTLERLANEVSMTSDYFARLFKLSTGKSVHQYVIHQRVERAKHLLRQSDLTIAEIALECGFANPSHLALHFKRIVGVTPKQFRHF</sequence>
<dbReference type="SMART" id="SM00448">
    <property type="entry name" value="REC"/>
    <property type="match status" value="1"/>
</dbReference>
<accession>A0ABR8KMC9</accession>
<dbReference type="PANTHER" id="PTHR46796">
    <property type="entry name" value="HTH-TYPE TRANSCRIPTIONAL ACTIVATOR RHAS-RELATED"/>
    <property type="match status" value="1"/>
</dbReference>
<dbReference type="Pfam" id="PF12833">
    <property type="entry name" value="HTH_18"/>
    <property type="match status" value="1"/>
</dbReference>
<dbReference type="PANTHER" id="PTHR46796:SF6">
    <property type="entry name" value="ARAC SUBFAMILY"/>
    <property type="match status" value="1"/>
</dbReference>
<evidence type="ECO:0000313" key="8">
    <source>
        <dbReference type="Proteomes" id="UP000637383"/>
    </source>
</evidence>
<dbReference type="Gene3D" id="1.10.10.60">
    <property type="entry name" value="Homeodomain-like"/>
    <property type="match status" value="2"/>
</dbReference>
<dbReference type="Proteomes" id="UP000637383">
    <property type="component" value="Unassembled WGS sequence"/>
</dbReference>
<dbReference type="SUPFAM" id="SSF46689">
    <property type="entry name" value="Homeodomain-like"/>
    <property type="match status" value="2"/>
</dbReference>
<dbReference type="SMART" id="SM00342">
    <property type="entry name" value="HTH_ARAC"/>
    <property type="match status" value="1"/>
</dbReference>
<evidence type="ECO:0000259" key="5">
    <source>
        <dbReference type="PROSITE" id="PS01124"/>
    </source>
</evidence>
<dbReference type="Gene3D" id="3.40.50.2300">
    <property type="match status" value="1"/>
</dbReference>
<dbReference type="PROSITE" id="PS01124">
    <property type="entry name" value="HTH_ARAC_FAMILY_2"/>
    <property type="match status" value="1"/>
</dbReference>
<evidence type="ECO:0000256" key="3">
    <source>
        <dbReference type="ARBA" id="ARBA00023163"/>
    </source>
</evidence>
<keyword evidence="3" id="KW-0804">Transcription</keyword>
<dbReference type="SUPFAM" id="SSF52172">
    <property type="entry name" value="CheY-like"/>
    <property type="match status" value="1"/>
</dbReference>
<dbReference type="RefSeq" id="WP_190960198.1">
    <property type="nucleotide sequence ID" value="NZ_JACJTU010000108.1"/>
</dbReference>
<dbReference type="PROSITE" id="PS50110">
    <property type="entry name" value="RESPONSE_REGULATORY"/>
    <property type="match status" value="1"/>
</dbReference>
<dbReference type="EMBL" id="JACJTU010000108">
    <property type="protein sequence ID" value="MBD2739719.1"/>
    <property type="molecule type" value="Genomic_DNA"/>
</dbReference>
<dbReference type="InterPro" id="IPR011006">
    <property type="entry name" value="CheY-like_superfamily"/>
</dbReference>
<dbReference type="InterPro" id="IPR018060">
    <property type="entry name" value="HTH_AraC"/>
</dbReference>
<dbReference type="InterPro" id="IPR050204">
    <property type="entry name" value="AraC_XylS_family_regulators"/>
</dbReference>
<reference evidence="7 8" key="1">
    <citation type="journal article" date="2020" name="ISME J.">
        <title>Comparative genomics reveals insights into cyanobacterial evolution and habitat adaptation.</title>
        <authorList>
            <person name="Chen M.Y."/>
            <person name="Teng W.K."/>
            <person name="Zhao L."/>
            <person name="Hu C.X."/>
            <person name="Zhou Y.K."/>
            <person name="Han B.P."/>
            <person name="Song L.R."/>
            <person name="Shu W.S."/>
        </authorList>
    </citation>
    <scope>NUCLEOTIDE SEQUENCE [LARGE SCALE GENOMIC DNA]</scope>
    <source>
        <strain evidence="7 8">FACHB-159</strain>
    </source>
</reference>
<organism evidence="7 8">
    <name type="scientific">Nostoc paludosum FACHB-159</name>
    <dbReference type="NCBI Taxonomy" id="2692908"/>
    <lineage>
        <taxon>Bacteria</taxon>
        <taxon>Bacillati</taxon>
        <taxon>Cyanobacteriota</taxon>
        <taxon>Cyanophyceae</taxon>
        <taxon>Nostocales</taxon>
        <taxon>Nostocaceae</taxon>
        <taxon>Nostoc</taxon>
    </lineage>
</organism>